<dbReference type="InterPro" id="IPR012337">
    <property type="entry name" value="RNaseH-like_sf"/>
</dbReference>
<name>A0ABQ5GD78_9ASTR</name>
<reference evidence="2" key="1">
    <citation type="journal article" date="2022" name="Int. J. Mol. Sci.">
        <title>Draft Genome of Tanacetum Coccineum: Genomic Comparison of Closely Related Tanacetum-Family Plants.</title>
        <authorList>
            <person name="Yamashiro T."/>
            <person name="Shiraishi A."/>
            <person name="Nakayama K."/>
            <person name="Satake H."/>
        </authorList>
    </citation>
    <scope>NUCLEOTIDE SEQUENCE</scope>
</reference>
<comment type="caution">
    <text evidence="2">The sequence shown here is derived from an EMBL/GenBank/DDBJ whole genome shotgun (WGS) entry which is preliminary data.</text>
</comment>
<evidence type="ECO:0000313" key="2">
    <source>
        <dbReference type="EMBL" id="GJT73435.1"/>
    </source>
</evidence>
<dbReference type="EMBL" id="BQNB010018352">
    <property type="protein sequence ID" value="GJT73435.1"/>
    <property type="molecule type" value="Genomic_DNA"/>
</dbReference>
<dbReference type="SUPFAM" id="SSF53098">
    <property type="entry name" value="Ribonuclease H-like"/>
    <property type="match status" value="1"/>
</dbReference>
<feature type="compositionally biased region" description="Basic residues" evidence="1">
    <location>
        <begin position="257"/>
        <end position="275"/>
    </location>
</feature>
<dbReference type="InterPro" id="IPR036397">
    <property type="entry name" value="RNaseH_sf"/>
</dbReference>
<evidence type="ECO:0000313" key="3">
    <source>
        <dbReference type="Proteomes" id="UP001151760"/>
    </source>
</evidence>
<dbReference type="PANTHER" id="PTHR42648:SF32">
    <property type="entry name" value="RIBONUCLEASE H-LIKE DOMAIN, GAG-PRE-INTEGRASE DOMAIN PROTEIN-RELATED"/>
    <property type="match status" value="1"/>
</dbReference>
<reference evidence="2" key="2">
    <citation type="submission" date="2022-01" db="EMBL/GenBank/DDBJ databases">
        <authorList>
            <person name="Yamashiro T."/>
            <person name="Shiraishi A."/>
            <person name="Satake H."/>
            <person name="Nakayama K."/>
        </authorList>
    </citation>
    <scope>NUCLEOTIDE SEQUENCE</scope>
</reference>
<dbReference type="InterPro" id="IPR039537">
    <property type="entry name" value="Retrotran_Ty1/copia-like"/>
</dbReference>
<dbReference type="Gene3D" id="3.30.420.10">
    <property type="entry name" value="Ribonuclease H-like superfamily/Ribonuclease H"/>
    <property type="match status" value="1"/>
</dbReference>
<organism evidence="2 3">
    <name type="scientific">Tanacetum coccineum</name>
    <dbReference type="NCBI Taxonomy" id="301880"/>
    <lineage>
        <taxon>Eukaryota</taxon>
        <taxon>Viridiplantae</taxon>
        <taxon>Streptophyta</taxon>
        <taxon>Embryophyta</taxon>
        <taxon>Tracheophyta</taxon>
        <taxon>Spermatophyta</taxon>
        <taxon>Magnoliopsida</taxon>
        <taxon>eudicotyledons</taxon>
        <taxon>Gunneridae</taxon>
        <taxon>Pentapetalae</taxon>
        <taxon>asterids</taxon>
        <taxon>campanulids</taxon>
        <taxon>Asterales</taxon>
        <taxon>Asteraceae</taxon>
        <taxon>Asteroideae</taxon>
        <taxon>Anthemideae</taxon>
        <taxon>Anthemidinae</taxon>
        <taxon>Tanacetum</taxon>
    </lineage>
</organism>
<protein>
    <submittedName>
        <fullName evidence="2">Ribonuclease H-like domain-containing protein</fullName>
    </submittedName>
</protein>
<feature type="region of interest" description="Disordered" evidence="1">
    <location>
        <begin position="222"/>
        <end position="283"/>
    </location>
</feature>
<keyword evidence="3" id="KW-1185">Reference proteome</keyword>
<feature type="compositionally biased region" description="Basic and acidic residues" evidence="1">
    <location>
        <begin position="222"/>
        <end position="256"/>
    </location>
</feature>
<evidence type="ECO:0000256" key="1">
    <source>
        <dbReference type="SAM" id="MobiDB-lite"/>
    </source>
</evidence>
<proteinExistence type="predicted"/>
<dbReference type="Proteomes" id="UP001151760">
    <property type="component" value="Unassembled WGS sequence"/>
</dbReference>
<gene>
    <name evidence="2" type="ORF">Tco_1032721</name>
</gene>
<dbReference type="PANTHER" id="PTHR42648">
    <property type="entry name" value="TRANSPOSASE, PUTATIVE-RELATED"/>
    <property type="match status" value="1"/>
</dbReference>
<accession>A0ABQ5GD78</accession>
<sequence length="393" mass="45359">MDFIELCGSKGIKREYINARTLQQNGVAERKNTDHYDGGRTMLADSFLPNTFWAEAVSTACYVLNRACYEHPTGDLSWPPSTTLLTTLIPLVPREDPPQLAHVLNLLISSSSIEADRLLAERVQEAEREQFTVEERAKFLHDTIATQRRILAQQRTEAIRNKPPTKNQFRNQMMTYLKHVGNKKHADLKTKSFDEIKALYEKVKRFDDSFITIGSTEDERKIKEMNEGASDPDKKKKFVKEDVSTKVPAKQDEAKQGTKKRKGGHMKMLARKRKRPQPDVDSDDEHRKCLKIVTFEGTIDSEIMERKSVIARLNKVSSPDGDYLVIYRANGNFRAFNYLLEGDLKIMMESSTEENDQSDFWNNQQNWEIVRWRLYEACGVYILELEDGQCNHS</sequence>